<protein>
    <submittedName>
        <fullName evidence="7">LysE family transporter</fullName>
    </submittedName>
</protein>
<keyword evidence="3 6" id="KW-0812">Transmembrane</keyword>
<feature type="transmembrane region" description="Helical" evidence="6">
    <location>
        <begin position="114"/>
        <end position="135"/>
    </location>
</feature>
<dbReference type="PANTHER" id="PTHR30086">
    <property type="entry name" value="ARGININE EXPORTER PROTEIN ARGO"/>
    <property type="match status" value="1"/>
</dbReference>
<comment type="subcellular location">
    <subcellularLocation>
        <location evidence="1">Cell membrane</location>
        <topology evidence="1">Multi-pass membrane protein</topology>
    </subcellularLocation>
</comment>
<dbReference type="PANTHER" id="PTHR30086:SF20">
    <property type="entry name" value="ARGININE EXPORTER PROTEIN ARGO-RELATED"/>
    <property type="match status" value="1"/>
</dbReference>
<evidence type="ECO:0000313" key="7">
    <source>
        <dbReference type="EMBL" id="WOK05868.1"/>
    </source>
</evidence>
<dbReference type="Pfam" id="PF01810">
    <property type="entry name" value="LysE"/>
    <property type="match status" value="1"/>
</dbReference>
<evidence type="ECO:0000256" key="5">
    <source>
        <dbReference type="ARBA" id="ARBA00023136"/>
    </source>
</evidence>
<proteinExistence type="predicted"/>
<dbReference type="RefSeq" id="WP_317488617.1">
    <property type="nucleotide sequence ID" value="NZ_CP136051.1"/>
</dbReference>
<feature type="transmembrane region" description="Helical" evidence="6">
    <location>
        <begin position="181"/>
        <end position="202"/>
    </location>
</feature>
<feature type="transmembrane region" description="Helical" evidence="6">
    <location>
        <begin position="75"/>
        <end position="93"/>
    </location>
</feature>
<evidence type="ECO:0000313" key="8">
    <source>
        <dbReference type="Proteomes" id="UP001302349"/>
    </source>
</evidence>
<evidence type="ECO:0000256" key="6">
    <source>
        <dbReference type="SAM" id="Phobius"/>
    </source>
</evidence>
<evidence type="ECO:0000256" key="1">
    <source>
        <dbReference type="ARBA" id="ARBA00004651"/>
    </source>
</evidence>
<dbReference type="Proteomes" id="UP001302349">
    <property type="component" value="Chromosome"/>
</dbReference>
<feature type="transmembrane region" description="Helical" evidence="6">
    <location>
        <begin position="6"/>
        <end position="29"/>
    </location>
</feature>
<evidence type="ECO:0000256" key="2">
    <source>
        <dbReference type="ARBA" id="ARBA00022475"/>
    </source>
</evidence>
<keyword evidence="4 6" id="KW-1133">Transmembrane helix</keyword>
<feature type="transmembrane region" description="Helical" evidence="6">
    <location>
        <begin position="147"/>
        <end position="169"/>
    </location>
</feature>
<dbReference type="InterPro" id="IPR001123">
    <property type="entry name" value="LeuE-type"/>
</dbReference>
<evidence type="ECO:0000256" key="3">
    <source>
        <dbReference type="ARBA" id="ARBA00022692"/>
    </source>
</evidence>
<feature type="transmembrane region" description="Helical" evidence="6">
    <location>
        <begin position="41"/>
        <end position="63"/>
    </location>
</feature>
<name>A0ABZ0ILH3_9BACT</name>
<gene>
    <name evidence="7" type="ORF">RT717_22595</name>
</gene>
<reference evidence="7 8" key="1">
    <citation type="journal article" date="2023" name="Microbiol. Resour. Announc.">
        <title>Complete Genome Sequence of Imperialibacter roseus strain P4T.</title>
        <authorList>
            <person name="Tizabi D.R."/>
            <person name="Bachvaroff T."/>
            <person name="Hill R.T."/>
        </authorList>
    </citation>
    <scope>NUCLEOTIDE SEQUENCE [LARGE SCALE GENOMIC DNA]</scope>
    <source>
        <strain evidence="7 8">P4T</strain>
    </source>
</reference>
<keyword evidence="5 6" id="KW-0472">Membrane</keyword>
<keyword evidence="8" id="KW-1185">Reference proteome</keyword>
<dbReference type="EMBL" id="CP136051">
    <property type="protein sequence ID" value="WOK05868.1"/>
    <property type="molecule type" value="Genomic_DNA"/>
</dbReference>
<keyword evidence="2" id="KW-1003">Cell membrane</keyword>
<sequence length="205" mass="22627">MNLLWLFVVGFVCSYLGSIPPGVINVSVLQYGLHGHRSLGLRFGLAASLVEFVYAAATVRFHIFLTENTSFTEDFELVSGIVLTILGIASLLSSNKAPSEKAVEESPRAFRKGLIIGVTNIMVIPFWLAVTAYLQSRSIVVIKGYDLFIYVAGISAGTFALMASVAYLSHRFQKVVENRKTVNKIPGIVLLTMGLYSFYNWFMMP</sequence>
<accession>A0ABZ0ILH3</accession>
<organism evidence="7 8">
    <name type="scientific">Imperialibacter roseus</name>
    <dbReference type="NCBI Taxonomy" id="1324217"/>
    <lineage>
        <taxon>Bacteria</taxon>
        <taxon>Pseudomonadati</taxon>
        <taxon>Bacteroidota</taxon>
        <taxon>Cytophagia</taxon>
        <taxon>Cytophagales</taxon>
        <taxon>Flammeovirgaceae</taxon>
        <taxon>Imperialibacter</taxon>
    </lineage>
</organism>
<evidence type="ECO:0000256" key="4">
    <source>
        <dbReference type="ARBA" id="ARBA00022989"/>
    </source>
</evidence>